<proteinExistence type="predicted"/>
<feature type="transmembrane region" description="Helical" evidence="2">
    <location>
        <begin position="64"/>
        <end position="86"/>
    </location>
</feature>
<feature type="compositionally biased region" description="Polar residues" evidence="1">
    <location>
        <begin position="461"/>
        <end position="493"/>
    </location>
</feature>
<organism evidence="3 4">
    <name type="scientific">Cytospora mali</name>
    <name type="common">Apple Valsa canker fungus</name>
    <name type="synonym">Valsa mali</name>
    <dbReference type="NCBI Taxonomy" id="578113"/>
    <lineage>
        <taxon>Eukaryota</taxon>
        <taxon>Fungi</taxon>
        <taxon>Dikarya</taxon>
        <taxon>Ascomycota</taxon>
        <taxon>Pezizomycotina</taxon>
        <taxon>Sordariomycetes</taxon>
        <taxon>Sordariomycetidae</taxon>
        <taxon>Diaporthales</taxon>
        <taxon>Cytosporaceae</taxon>
        <taxon>Cytospora</taxon>
    </lineage>
</organism>
<dbReference type="Proteomes" id="UP000078559">
    <property type="component" value="Chromosome 3"/>
</dbReference>
<keyword evidence="4" id="KW-1185">Reference proteome</keyword>
<evidence type="ECO:0000256" key="1">
    <source>
        <dbReference type="SAM" id="MobiDB-lite"/>
    </source>
</evidence>
<feature type="compositionally biased region" description="Polar residues" evidence="1">
    <location>
        <begin position="362"/>
        <end position="374"/>
    </location>
</feature>
<accession>A0A194VUS7</accession>
<reference evidence="3" key="1">
    <citation type="submission" date="2014-12" db="EMBL/GenBank/DDBJ databases">
        <title>Genome Sequence of Valsa Canker Pathogens Uncovers a Specific Adaption of Colonization on Woody Bark.</title>
        <authorList>
            <person name="Yin Z."/>
            <person name="Liu H."/>
            <person name="Gao X."/>
            <person name="Li Z."/>
            <person name="Song N."/>
            <person name="Ke X."/>
            <person name="Dai Q."/>
            <person name="Wu Y."/>
            <person name="Sun Y."/>
            <person name="Xu J.-R."/>
            <person name="Kang Z.K."/>
            <person name="Wang L."/>
            <person name="Huang L."/>
        </authorList>
    </citation>
    <scope>NUCLEOTIDE SEQUENCE [LARGE SCALE GENOMIC DNA]</scope>
    <source>
        <strain evidence="3">03-8</strain>
    </source>
</reference>
<dbReference type="OrthoDB" id="3521097at2759"/>
<protein>
    <submittedName>
        <fullName evidence="3">Uncharacterized protein</fullName>
    </submittedName>
</protein>
<dbReference type="AlphaFoldDB" id="A0A194VUS7"/>
<feature type="compositionally biased region" description="Gly residues" evidence="1">
    <location>
        <begin position="95"/>
        <end position="104"/>
    </location>
</feature>
<evidence type="ECO:0000256" key="2">
    <source>
        <dbReference type="SAM" id="Phobius"/>
    </source>
</evidence>
<feature type="compositionally biased region" description="Polar residues" evidence="1">
    <location>
        <begin position="404"/>
        <end position="422"/>
    </location>
</feature>
<feature type="compositionally biased region" description="Polar residues" evidence="1">
    <location>
        <begin position="108"/>
        <end position="130"/>
    </location>
</feature>
<sequence length="493" mass="55193">MSLVLSHCERAVEHAAWNNIPPMASLTYHQAFRNLSSAMPNITCETIFVRSIPQQHTVPFDQSIVTPLVAFCFLVLALACLGPFWLAGWEQERSPGGGGGGPKGSTGWETKSSSDIVNSLNPFSFYTKNSRGAKRKDREDDEQPTEARSNKRQDISHQRLACPFYLYDRNTHRDCRGHKLTRIGDVRQHVISRTHKQPRYCPVCGVVFNGARASALYDTHVQARTCSAPASPIDPPPGVSDDKAQEIRNISETYRGAQISVYERWFLIWDALFPGEDRPPHPYLFHSPDDQLIVDLRDDIFSNDAWLDLRPQSMAGMTLDQSRSELGWILDRVVDLAVRRTDLSGTGAGSSFGIQSPQFRDPVGSSNFFSQPSESIRPRGTPLQRDHTVFARPSQVSMPLIYSQQGQPTSTAQYPQHNTMPYTNDAPPNGPRAQQPSQQDPPSHQQGQQDLDLDGDIFSFDIQSGGNYGTSYTEDASWSNDFFPPNTQQEDEY</sequence>
<dbReference type="PANTHER" id="PTHR38166:SF1">
    <property type="entry name" value="C2H2-TYPE DOMAIN-CONTAINING PROTEIN"/>
    <property type="match status" value="1"/>
</dbReference>
<evidence type="ECO:0000313" key="4">
    <source>
        <dbReference type="Proteomes" id="UP000078559"/>
    </source>
</evidence>
<keyword evidence="2" id="KW-1133">Transmembrane helix</keyword>
<dbReference type="EMBL" id="CM003100">
    <property type="protein sequence ID" value="KUI67560.1"/>
    <property type="molecule type" value="Genomic_DNA"/>
</dbReference>
<keyword evidence="2" id="KW-0472">Membrane</keyword>
<dbReference type="PANTHER" id="PTHR38166">
    <property type="entry name" value="C2H2-TYPE DOMAIN-CONTAINING PROTEIN-RELATED"/>
    <property type="match status" value="1"/>
</dbReference>
<feature type="region of interest" description="Disordered" evidence="1">
    <location>
        <begin position="404"/>
        <end position="493"/>
    </location>
</feature>
<keyword evidence="2" id="KW-0812">Transmembrane</keyword>
<name>A0A194VUS7_CYTMA</name>
<feature type="region of interest" description="Disordered" evidence="1">
    <location>
        <begin position="362"/>
        <end position="384"/>
    </location>
</feature>
<gene>
    <name evidence="3" type="ORF">VM1G_02875</name>
</gene>
<feature type="compositionally biased region" description="Low complexity" evidence="1">
    <location>
        <begin position="434"/>
        <end position="450"/>
    </location>
</feature>
<feature type="region of interest" description="Disordered" evidence="1">
    <location>
        <begin position="93"/>
        <end position="154"/>
    </location>
</feature>
<evidence type="ECO:0000313" key="3">
    <source>
        <dbReference type="EMBL" id="KUI67560.1"/>
    </source>
</evidence>